<sequence length="383" mass="42653">MSTSSSSDDETAKDLARQLRRVNIGGENETISSSEDGVHGRKEHGDDIGIVRGVGHRNSVRVARAKRYPNHQPEAIQVLIKITGKTEAELKSALYKTYIVDKHKDDYKEISRYVRNGQNHGFGIEVVHIIRIVRNNDFEFDSEPSSHSSFKRKPSGIFQHKRPPLTNNPSVTSAAASVPAQNVLANIGAAGAGTSQSGGPASSSTPRPRPYRSKNYRMLLWHGTQKQYVPSILIDGFAIPPIKNQMFGTGVYFADRSSKSAGYCGGTTAGSEGYLFLCDVKLGKIYNACKPHNDYTKAPDGFDTVKCCGKRIPDEEEPNRELQGALIPSGRTIDNSKFPNYTLIFNEYIAYETERIKTKYLVVVKFHAKPSWRRRRHHRGGRQ</sequence>
<keyword evidence="3 4" id="KW-0520">NAD</keyword>
<dbReference type="Proteomes" id="UP000198287">
    <property type="component" value="Unassembled WGS sequence"/>
</dbReference>
<dbReference type="PROSITE" id="PS51059">
    <property type="entry name" value="PARP_CATALYTIC"/>
    <property type="match status" value="1"/>
</dbReference>
<evidence type="ECO:0000256" key="3">
    <source>
        <dbReference type="ARBA" id="ARBA00023027"/>
    </source>
</evidence>
<dbReference type="EMBL" id="LNIX01000008">
    <property type="protein sequence ID" value="OXA51057.1"/>
    <property type="molecule type" value="Genomic_DNA"/>
</dbReference>
<dbReference type="InterPro" id="IPR050800">
    <property type="entry name" value="ARTD/PARP"/>
</dbReference>
<dbReference type="GO" id="GO:0070212">
    <property type="term" value="P:protein poly-ADP-ribosylation"/>
    <property type="evidence" value="ECO:0007669"/>
    <property type="project" value="TreeGrafter"/>
</dbReference>
<evidence type="ECO:0000259" key="6">
    <source>
        <dbReference type="PROSITE" id="PS51059"/>
    </source>
</evidence>
<reference evidence="7 8" key="1">
    <citation type="submission" date="2015-12" db="EMBL/GenBank/DDBJ databases">
        <title>The genome of Folsomia candida.</title>
        <authorList>
            <person name="Faddeeva A."/>
            <person name="Derks M.F."/>
            <person name="Anvar Y."/>
            <person name="Smit S."/>
            <person name="Van Straalen N."/>
            <person name="Roelofs D."/>
        </authorList>
    </citation>
    <scope>NUCLEOTIDE SEQUENCE [LARGE SCALE GENOMIC DNA]</scope>
    <source>
        <strain evidence="7 8">VU population</strain>
        <tissue evidence="7">Whole body</tissue>
    </source>
</reference>
<evidence type="ECO:0000256" key="4">
    <source>
        <dbReference type="RuleBase" id="RU362114"/>
    </source>
</evidence>
<dbReference type="AlphaFoldDB" id="A0A226E243"/>
<proteinExistence type="predicted"/>
<dbReference type="STRING" id="158441.A0A226E243"/>
<keyword evidence="8" id="KW-1185">Reference proteome</keyword>
<evidence type="ECO:0000256" key="1">
    <source>
        <dbReference type="ARBA" id="ARBA00022676"/>
    </source>
</evidence>
<feature type="region of interest" description="Disordered" evidence="5">
    <location>
        <begin position="191"/>
        <end position="211"/>
    </location>
</feature>
<keyword evidence="1 4" id="KW-0328">Glycosyltransferase</keyword>
<dbReference type="GO" id="GO:1990404">
    <property type="term" value="F:NAD+-protein mono-ADP-ribosyltransferase activity"/>
    <property type="evidence" value="ECO:0007669"/>
    <property type="project" value="TreeGrafter"/>
</dbReference>
<dbReference type="Gene3D" id="3.90.228.10">
    <property type="match status" value="1"/>
</dbReference>
<dbReference type="EC" id="2.4.2.-" evidence="4"/>
<dbReference type="PANTHER" id="PTHR10459:SF117">
    <property type="entry name" value="POLY [ADP-RIBOSE] POLYMERASE TANKYRASE"/>
    <property type="match status" value="1"/>
</dbReference>
<feature type="compositionally biased region" description="Low complexity" evidence="5">
    <location>
        <begin position="191"/>
        <end position="206"/>
    </location>
</feature>
<feature type="compositionally biased region" description="Basic and acidic residues" evidence="5">
    <location>
        <begin position="36"/>
        <end position="48"/>
    </location>
</feature>
<evidence type="ECO:0000256" key="5">
    <source>
        <dbReference type="SAM" id="MobiDB-lite"/>
    </source>
</evidence>
<evidence type="ECO:0000256" key="2">
    <source>
        <dbReference type="ARBA" id="ARBA00022679"/>
    </source>
</evidence>
<feature type="region of interest" description="Disordered" evidence="5">
    <location>
        <begin position="141"/>
        <end position="173"/>
    </location>
</feature>
<dbReference type="SUPFAM" id="SSF56399">
    <property type="entry name" value="ADP-ribosylation"/>
    <property type="match status" value="1"/>
</dbReference>
<accession>A0A226E243</accession>
<comment type="caution">
    <text evidence="7">The sequence shown here is derived from an EMBL/GenBank/DDBJ whole genome shotgun (WGS) entry which is preliminary data.</text>
</comment>
<feature type="compositionally biased region" description="Basic residues" evidence="5">
    <location>
        <begin position="149"/>
        <end position="163"/>
    </location>
</feature>
<gene>
    <name evidence="7" type="ORF">Fcan01_14019</name>
</gene>
<feature type="domain" description="PARP catalytic" evidence="6">
    <location>
        <begin position="81"/>
        <end position="373"/>
    </location>
</feature>
<evidence type="ECO:0000313" key="7">
    <source>
        <dbReference type="EMBL" id="OXA51057.1"/>
    </source>
</evidence>
<feature type="region of interest" description="Disordered" evidence="5">
    <location>
        <begin position="21"/>
        <end position="48"/>
    </location>
</feature>
<dbReference type="GO" id="GO:0003950">
    <property type="term" value="F:NAD+ poly-ADP-ribosyltransferase activity"/>
    <property type="evidence" value="ECO:0007669"/>
    <property type="project" value="UniProtKB-UniRule"/>
</dbReference>
<dbReference type="PANTHER" id="PTHR10459">
    <property type="entry name" value="DNA LIGASE"/>
    <property type="match status" value="1"/>
</dbReference>
<dbReference type="InterPro" id="IPR012317">
    <property type="entry name" value="Poly(ADP-ribose)pol_cat_dom"/>
</dbReference>
<dbReference type="GO" id="GO:0005730">
    <property type="term" value="C:nucleolus"/>
    <property type="evidence" value="ECO:0007669"/>
    <property type="project" value="TreeGrafter"/>
</dbReference>
<dbReference type="GO" id="GO:0006302">
    <property type="term" value="P:double-strand break repair"/>
    <property type="evidence" value="ECO:0007669"/>
    <property type="project" value="TreeGrafter"/>
</dbReference>
<organism evidence="7 8">
    <name type="scientific">Folsomia candida</name>
    <name type="common">Springtail</name>
    <dbReference type="NCBI Taxonomy" id="158441"/>
    <lineage>
        <taxon>Eukaryota</taxon>
        <taxon>Metazoa</taxon>
        <taxon>Ecdysozoa</taxon>
        <taxon>Arthropoda</taxon>
        <taxon>Hexapoda</taxon>
        <taxon>Collembola</taxon>
        <taxon>Entomobryomorpha</taxon>
        <taxon>Isotomoidea</taxon>
        <taxon>Isotomidae</taxon>
        <taxon>Proisotominae</taxon>
        <taxon>Folsomia</taxon>
    </lineage>
</organism>
<dbReference type="Pfam" id="PF00644">
    <property type="entry name" value="PARP"/>
    <property type="match status" value="1"/>
</dbReference>
<dbReference type="OrthoDB" id="429950at2759"/>
<keyword evidence="2 4" id="KW-0808">Transferase</keyword>
<name>A0A226E243_FOLCA</name>
<protein>
    <recommendedName>
        <fullName evidence="4">Poly [ADP-ribose] polymerase</fullName>
        <shortName evidence="4">PARP</shortName>
        <ecNumber evidence="4">2.4.2.-</ecNumber>
    </recommendedName>
</protein>
<evidence type="ECO:0000313" key="8">
    <source>
        <dbReference type="Proteomes" id="UP000198287"/>
    </source>
</evidence>